<evidence type="ECO:0000256" key="9">
    <source>
        <dbReference type="ARBA" id="ARBA00023014"/>
    </source>
</evidence>
<keyword evidence="9" id="KW-0411">Iron-sulfur</keyword>
<evidence type="ECO:0000256" key="6">
    <source>
        <dbReference type="ARBA" id="ARBA00022737"/>
    </source>
</evidence>
<evidence type="ECO:0000313" key="12">
    <source>
        <dbReference type="Proteomes" id="UP000050360"/>
    </source>
</evidence>
<evidence type="ECO:0000256" key="7">
    <source>
        <dbReference type="ARBA" id="ARBA00022982"/>
    </source>
</evidence>
<feature type="domain" description="4Fe-4S ferredoxin-type" evidence="10">
    <location>
        <begin position="25"/>
        <end position="54"/>
    </location>
</feature>
<dbReference type="SUPFAM" id="SSF54862">
    <property type="entry name" value="4Fe-4S ferredoxins"/>
    <property type="match status" value="1"/>
</dbReference>
<evidence type="ECO:0000313" key="11">
    <source>
        <dbReference type="EMBL" id="KPQ42350.1"/>
    </source>
</evidence>
<evidence type="ECO:0000256" key="3">
    <source>
        <dbReference type="ARBA" id="ARBA00022448"/>
    </source>
</evidence>
<dbReference type="PATRIC" id="fig|1719120.3.peg.3330"/>
<proteinExistence type="predicted"/>
<keyword evidence="8" id="KW-0408">Iron</keyword>
<dbReference type="PANTHER" id="PTHR43724">
    <property type="entry name" value="PYRUVATE SYNTHASE SUBUNIT PORD"/>
    <property type="match status" value="1"/>
</dbReference>
<feature type="domain" description="4Fe-4S ferredoxin-type" evidence="10">
    <location>
        <begin position="55"/>
        <end position="84"/>
    </location>
</feature>
<evidence type="ECO:0000259" key="10">
    <source>
        <dbReference type="PROSITE" id="PS51379"/>
    </source>
</evidence>
<keyword evidence="3" id="KW-0813">Transport</keyword>
<dbReference type="GO" id="GO:0051539">
    <property type="term" value="F:4 iron, 4 sulfur cluster binding"/>
    <property type="evidence" value="ECO:0007669"/>
    <property type="project" value="UniProtKB-KW"/>
</dbReference>
<accession>A0A0P8CHW3</accession>
<dbReference type="Proteomes" id="UP000050360">
    <property type="component" value="Unassembled WGS sequence"/>
</dbReference>
<keyword evidence="7" id="KW-0249">Electron transport</keyword>
<keyword evidence="11" id="KW-0560">Oxidoreductase</keyword>
<dbReference type="InterPro" id="IPR011898">
    <property type="entry name" value="PorD_KorD"/>
</dbReference>
<dbReference type="PROSITE" id="PS51379">
    <property type="entry name" value="4FE4S_FER_2"/>
    <property type="match status" value="2"/>
</dbReference>
<dbReference type="NCBIfam" id="TIGR02179">
    <property type="entry name" value="PorD_KorD"/>
    <property type="match status" value="1"/>
</dbReference>
<keyword evidence="11" id="KW-0670">Pyruvate</keyword>
<dbReference type="EC" id="1.2.7.1" evidence="11"/>
<keyword evidence="4" id="KW-0004">4Fe-4S</keyword>
<dbReference type="Gene3D" id="3.30.70.20">
    <property type="match status" value="1"/>
</dbReference>
<protein>
    <submittedName>
        <fullName evidence="11">Pyruvate ferredoxin oxidoreductase, delta subunit</fullName>
        <ecNumber evidence="11">1.2.7.1</ecNumber>
    </submittedName>
</protein>
<dbReference type="AlphaFoldDB" id="A0A0P8CHW3"/>
<evidence type="ECO:0000256" key="8">
    <source>
        <dbReference type="ARBA" id="ARBA00023004"/>
    </source>
</evidence>
<gene>
    <name evidence="11" type="ORF">MPEBLZ_03067</name>
</gene>
<comment type="subunit">
    <text evidence="2">Heterotetramer of one alpha, one beta, one delta and one gamma chain.</text>
</comment>
<dbReference type="EMBL" id="LKCM01000237">
    <property type="protein sequence ID" value="KPQ42350.1"/>
    <property type="molecule type" value="Genomic_DNA"/>
</dbReference>
<dbReference type="InterPro" id="IPR017900">
    <property type="entry name" value="4Fe4S_Fe_S_CS"/>
</dbReference>
<comment type="caution">
    <text evidence="11">The sequence shown here is derived from an EMBL/GenBank/DDBJ whole genome shotgun (WGS) entry which is preliminary data.</text>
</comment>
<evidence type="ECO:0000256" key="4">
    <source>
        <dbReference type="ARBA" id="ARBA00022485"/>
    </source>
</evidence>
<keyword evidence="6" id="KW-0677">Repeat</keyword>
<dbReference type="Pfam" id="PF00037">
    <property type="entry name" value="Fer4"/>
    <property type="match status" value="1"/>
</dbReference>
<keyword evidence="5" id="KW-0479">Metal-binding</keyword>
<comment type="cofactor">
    <cofactor evidence="1">
        <name>[4Fe-4S] cluster</name>
        <dbReference type="ChEBI" id="CHEBI:49883"/>
    </cofactor>
</comment>
<reference evidence="11 12" key="1">
    <citation type="submission" date="2015-09" db="EMBL/GenBank/DDBJ databases">
        <title>A metagenomics-based metabolic model of nitrate-dependent anaerobic oxidation of methane by Methanoperedens-like archaea.</title>
        <authorList>
            <person name="Arshad A."/>
            <person name="Speth D.R."/>
            <person name="De Graaf R.M."/>
            <person name="Op Den Camp H.J."/>
            <person name="Jetten M.S."/>
            <person name="Welte C.U."/>
        </authorList>
    </citation>
    <scope>NUCLEOTIDE SEQUENCE [LARGE SCALE GENOMIC DNA]</scope>
</reference>
<dbReference type="GO" id="GO:0019164">
    <property type="term" value="F:pyruvate synthase activity"/>
    <property type="evidence" value="ECO:0007669"/>
    <property type="project" value="UniProtKB-EC"/>
</dbReference>
<evidence type="ECO:0000256" key="2">
    <source>
        <dbReference type="ARBA" id="ARBA00011595"/>
    </source>
</evidence>
<dbReference type="PROSITE" id="PS00198">
    <property type="entry name" value="4FE4S_FER_1"/>
    <property type="match status" value="1"/>
</dbReference>
<dbReference type="PANTHER" id="PTHR43724:SF1">
    <property type="entry name" value="PYRUVATE SYNTHASE SUBUNIT PORD"/>
    <property type="match status" value="1"/>
</dbReference>
<dbReference type="InterPro" id="IPR017896">
    <property type="entry name" value="4Fe4S_Fe-S-bd"/>
</dbReference>
<evidence type="ECO:0000256" key="5">
    <source>
        <dbReference type="ARBA" id="ARBA00022723"/>
    </source>
</evidence>
<evidence type="ECO:0000256" key="1">
    <source>
        <dbReference type="ARBA" id="ARBA00001966"/>
    </source>
</evidence>
<name>A0A0P8CHW3_9EURY</name>
<organism evidence="11 12">
    <name type="scientific">Candidatus Methanoperedens nitratireducens</name>
    <dbReference type="NCBI Taxonomy" id="1392998"/>
    <lineage>
        <taxon>Archaea</taxon>
        <taxon>Methanobacteriati</taxon>
        <taxon>Methanobacteriota</taxon>
        <taxon>Stenosarchaea group</taxon>
        <taxon>Methanomicrobia</taxon>
        <taxon>Methanosarcinales</taxon>
        <taxon>ANME-2 cluster</taxon>
        <taxon>Candidatus Methanoperedentaceae</taxon>
        <taxon>Candidatus Methanoperedens</taxon>
    </lineage>
</organism>
<sequence length="86" mass="9472">MKLIIKTVTKPGSTRANKTGAWRSFMPVFDHKLCSKCGICGIYCPEGVVSKLENGYFEPDYEYCKGCGVCANECPKKAIVMVLEGK</sequence>
<dbReference type="GO" id="GO:0046872">
    <property type="term" value="F:metal ion binding"/>
    <property type="evidence" value="ECO:0007669"/>
    <property type="project" value="UniProtKB-KW"/>
</dbReference>